<organism evidence="1 2">
    <name type="scientific">Fulvivirga imtechensis AK7</name>
    <dbReference type="NCBI Taxonomy" id="1237149"/>
    <lineage>
        <taxon>Bacteria</taxon>
        <taxon>Pseudomonadati</taxon>
        <taxon>Bacteroidota</taxon>
        <taxon>Cytophagia</taxon>
        <taxon>Cytophagales</taxon>
        <taxon>Fulvivirgaceae</taxon>
        <taxon>Fulvivirga</taxon>
    </lineage>
</organism>
<gene>
    <name evidence="1" type="ORF">C900_01646</name>
</gene>
<comment type="caution">
    <text evidence="1">The sequence shown here is derived from an EMBL/GenBank/DDBJ whole genome shotgun (WGS) entry which is preliminary data.</text>
</comment>
<dbReference type="EMBL" id="AMZN01000024">
    <property type="protein sequence ID" value="ELR72364.1"/>
    <property type="molecule type" value="Genomic_DNA"/>
</dbReference>
<protein>
    <submittedName>
        <fullName evidence="1">Uncharacterized protein</fullName>
    </submittedName>
</protein>
<evidence type="ECO:0000313" key="2">
    <source>
        <dbReference type="Proteomes" id="UP000011135"/>
    </source>
</evidence>
<reference evidence="1 2" key="1">
    <citation type="submission" date="2012-12" db="EMBL/GenBank/DDBJ databases">
        <title>Genome assembly of Fulvivirga imtechensis AK7.</title>
        <authorList>
            <person name="Nupur N."/>
            <person name="Khatri I."/>
            <person name="Kumar R."/>
            <person name="Subramanian S."/>
            <person name="Pinnaka A."/>
        </authorList>
    </citation>
    <scope>NUCLEOTIDE SEQUENCE [LARGE SCALE GENOMIC DNA]</scope>
    <source>
        <strain evidence="1 2">AK7</strain>
    </source>
</reference>
<sequence>MGLIQKKFDHQIADLKVDDFSTAKVVKPHTINNVKFLLLVVELDI</sequence>
<accession>L8JXL1</accession>
<dbReference type="AlphaFoldDB" id="L8JXL1"/>
<dbReference type="Proteomes" id="UP000011135">
    <property type="component" value="Unassembled WGS sequence"/>
</dbReference>
<keyword evidence="2" id="KW-1185">Reference proteome</keyword>
<proteinExistence type="predicted"/>
<name>L8JXL1_9BACT</name>
<evidence type="ECO:0000313" key="1">
    <source>
        <dbReference type="EMBL" id="ELR72364.1"/>
    </source>
</evidence>